<feature type="non-terminal residue" evidence="1">
    <location>
        <position position="57"/>
    </location>
</feature>
<reference evidence="1 2" key="1">
    <citation type="submission" date="2018-11" db="EMBL/GenBank/DDBJ databases">
        <authorList>
            <consortium name="Pathogen Informatics"/>
        </authorList>
    </citation>
    <scope>NUCLEOTIDE SEQUENCE [LARGE SCALE GENOMIC DNA]</scope>
</reference>
<protein>
    <submittedName>
        <fullName evidence="1">Uncharacterized protein</fullName>
    </submittedName>
</protein>
<sequence>MSIVKKARKGQKRLLGVGSKLMQRSNICTGIFRDTFKGVSIVTVSPLAGLNTFKLNS</sequence>
<name>A0A3P7UA98_9BILA</name>
<accession>A0A3P7UA98</accession>
<evidence type="ECO:0000313" key="1">
    <source>
        <dbReference type="EMBL" id="VDO17493.1"/>
    </source>
</evidence>
<dbReference type="Proteomes" id="UP000280834">
    <property type="component" value="Unassembled WGS sequence"/>
</dbReference>
<gene>
    <name evidence="1" type="ORF">BTMF_LOCUS4952</name>
</gene>
<keyword evidence="2" id="KW-1185">Reference proteome</keyword>
<evidence type="ECO:0000313" key="2">
    <source>
        <dbReference type="Proteomes" id="UP000280834"/>
    </source>
</evidence>
<dbReference type="AlphaFoldDB" id="A0A3P7UA98"/>
<organism evidence="1 2">
    <name type="scientific">Brugia timori</name>
    <dbReference type="NCBI Taxonomy" id="42155"/>
    <lineage>
        <taxon>Eukaryota</taxon>
        <taxon>Metazoa</taxon>
        <taxon>Ecdysozoa</taxon>
        <taxon>Nematoda</taxon>
        <taxon>Chromadorea</taxon>
        <taxon>Rhabditida</taxon>
        <taxon>Spirurina</taxon>
        <taxon>Spiruromorpha</taxon>
        <taxon>Filarioidea</taxon>
        <taxon>Onchocercidae</taxon>
        <taxon>Brugia</taxon>
    </lineage>
</organism>
<dbReference type="EMBL" id="UZAG01005111">
    <property type="protein sequence ID" value="VDO17493.1"/>
    <property type="molecule type" value="Genomic_DNA"/>
</dbReference>
<proteinExistence type="predicted"/>